<evidence type="ECO:0000256" key="1">
    <source>
        <dbReference type="SAM" id="MobiDB-lite"/>
    </source>
</evidence>
<dbReference type="Proteomes" id="UP001328107">
    <property type="component" value="Unassembled WGS sequence"/>
</dbReference>
<feature type="compositionally biased region" description="Basic and acidic residues" evidence="1">
    <location>
        <begin position="1"/>
        <end position="10"/>
    </location>
</feature>
<feature type="non-terminal residue" evidence="2">
    <location>
        <position position="1"/>
    </location>
</feature>
<gene>
    <name evidence="2" type="ORF">PMAYCL1PPCAC_04386</name>
</gene>
<reference evidence="3" key="1">
    <citation type="submission" date="2022-10" db="EMBL/GenBank/DDBJ databases">
        <title>Genome assembly of Pristionchus species.</title>
        <authorList>
            <person name="Yoshida K."/>
            <person name="Sommer R.J."/>
        </authorList>
    </citation>
    <scope>NUCLEOTIDE SEQUENCE [LARGE SCALE GENOMIC DNA]</scope>
    <source>
        <strain evidence="3">RS5460</strain>
    </source>
</reference>
<dbReference type="EMBL" id="BTRK01000001">
    <property type="protein sequence ID" value="GMR34191.1"/>
    <property type="molecule type" value="Genomic_DNA"/>
</dbReference>
<accession>A0AAN5CAQ7</accession>
<dbReference type="AlphaFoldDB" id="A0AAN5CAQ7"/>
<comment type="caution">
    <text evidence="2">The sequence shown here is derived from an EMBL/GenBank/DDBJ whole genome shotgun (WGS) entry which is preliminary data.</text>
</comment>
<keyword evidence="3" id="KW-1185">Reference proteome</keyword>
<name>A0AAN5CAQ7_9BILA</name>
<proteinExistence type="predicted"/>
<evidence type="ECO:0000313" key="3">
    <source>
        <dbReference type="Proteomes" id="UP001328107"/>
    </source>
</evidence>
<sequence length="116" mass="12699">SQSHSEDESLARAPPSRLLPRHPGSLQAREVLQTEVRHGGRGGPHLRRLSTAPCPEPHQRLRFQAASPRCLRQAASLLLRVLHQNLHRCPDSLPGGLPVSAARSLHLHLPPPITKG</sequence>
<feature type="region of interest" description="Disordered" evidence="1">
    <location>
        <begin position="1"/>
        <end position="26"/>
    </location>
</feature>
<protein>
    <submittedName>
        <fullName evidence="2">Uncharacterized protein</fullName>
    </submittedName>
</protein>
<evidence type="ECO:0000313" key="2">
    <source>
        <dbReference type="EMBL" id="GMR34191.1"/>
    </source>
</evidence>
<organism evidence="2 3">
    <name type="scientific">Pristionchus mayeri</name>
    <dbReference type="NCBI Taxonomy" id="1317129"/>
    <lineage>
        <taxon>Eukaryota</taxon>
        <taxon>Metazoa</taxon>
        <taxon>Ecdysozoa</taxon>
        <taxon>Nematoda</taxon>
        <taxon>Chromadorea</taxon>
        <taxon>Rhabditida</taxon>
        <taxon>Rhabditina</taxon>
        <taxon>Diplogasteromorpha</taxon>
        <taxon>Diplogasteroidea</taxon>
        <taxon>Neodiplogasteridae</taxon>
        <taxon>Pristionchus</taxon>
    </lineage>
</organism>
<feature type="region of interest" description="Disordered" evidence="1">
    <location>
        <begin position="35"/>
        <end position="54"/>
    </location>
</feature>